<dbReference type="Gene3D" id="3.10.110.10">
    <property type="entry name" value="Ubiquitin Conjugating Enzyme"/>
    <property type="match status" value="1"/>
</dbReference>
<proteinExistence type="predicted"/>
<gene>
    <name evidence="7" type="ORF">SODALDRAFT_205013</name>
</gene>
<evidence type="ECO:0000313" key="8">
    <source>
        <dbReference type="Proteomes" id="UP000272025"/>
    </source>
</evidence>
<name>A0A3N2PQE1_SODAK</name>
<keyword evidence="8" id="KW-1185">Reference proteome</keyword>
<feature type="domain" description="UBC core" evidence="6">
    <location>
        <begin position="1"/>
        <end position="151"/>
    </location>
</feature>
<organism evidence="7 8">
    <name type="scientific">Sodiomyces alkalinus (strain CBS 110278 / VKM F-3762 / F11)</name>
    <name type="common">Alkaliphilic filamentous fungus</name>
    <dbReference type="NCBI Taxonomy" id="1314773"/>
    <lineage>
        <taxon>Eukaryota</taxon>
        <taxon>Fungi</taxon>
        <taxon>Dikarya</taxon>
        <taxon>Ascomycota</taxon>
        <taxon>Pezizomycotina</taxon>
        <taxon>Sordariomycetes</taxon>
        <taxon>Hypocreomycetidae</taxon>
        <taxon>Glomerellales</taxon>
        <taxon>Plectosphaerellaceae</taxon>
        <taxon>Sodiomyces</taxon>
    </lineage>
</organism>
<dbReference type="RefSeq" id="XP_028464490.1">
    <property type="nucleotide sequence ID" value="XM_028607236.1"/>
</dbReference>
<dbReference type="InterPro" id="IPR016135">
    <property type="entry name" value="UBQ-conjugating_enzyme/RWD"/>
</dbReference>
<reference evidence="7 8" key="1">
    <citation type="journal article" date="2018" name="Mol. Ecol.">
        <title>The obligate alkalophilic soda-lake fungus Sodiomyces alkalinus has shifted to a protein diet.</title>
        <authorList>
            <person name="Grum-Grzhimaylo A.A."/>
            <person name="Falkoski D.L."/>
            <person name="van den Heuvel J."/>
            <person name="Valero-Jimenez C.A."/>
            <person name="Min B."/>
            <person name="Choi I.G."/>
            <person name="Lipzen A."/>
            <person name="Daum C.G."/>
            <person name="Aanen D.K."/>
            <person name="Tsang A."/>
            <person name="Henrissat B."/>
            <person name="Bilanenko E.N."/>
            <person name="de Vries R.P."/>
            <person name="van Kan J.A.L."/>
            <person name="Grigoriev I.V."/>
            <person name="Debets A.J.M."/>
        </authorList>
    </citation>
    <scope>NUCLEOTIDE SEQUENCE [LARGE SCALE GENOMIC DNA]</scope>
    <source>
        <strain evidence="7 8">F11</strain>
    </source>
</reference>
<dbReference type="GO" id="GO:0005524">
    <property type="term" value="F:ATP binding"/>
    <property type="evidence" value="ECO:0007669"/>
    <property type="project" value="UniProtKB-KW"/>
</dbReference>
<dbReference type="InterPro" id="IPR050113">
    <property type="entry name" value="Ub_conjugating_enzyme"/>
</dbReference>
<dbReference type="PANTHER" id="PTHR24067">
    <property type="entry name" value="UBIQUITIN-CONJUGATING ENZYME E2"/>
    <property type="match status" value="1"/>
</dbReference>
<dbReference type="Proteomes" id="UP000272025">
    <property type="component" value="Unassembled WGS sequence"/>
</dbReference>
<evidence type="ECO:0000256" key="5">
    <source>
        <dbReference type="ARBA" id="ARBA00022840"/>
    </source>
</evidence>
<protein>
    <recommendedName>
        <fullName evidence="1">E2 ubiquitin-conjugating enzyme</fullName>
        <ecNumber evidence="1">2.3.2.23</ecNumber>
    </recommendedName>
</protein>
<dbReference type="InterPro" id="IPR000608">
    <property type="entry name" value="UBC"/>
</dbReference>
<evidence type="ECO:0000259" key="6">
    <source>
        <dbReference type="PROSITE" id="PS50127"/>
    </source>
</evidence>
<accession>A0A3N2PQE1</accession>
<keyword evidence="4" id="KW-0833">Ubl conjugation pathway</keyword>
<dbReference type="STRING" id="1314773.A0A3N2PQE1"/>
<keyword evidence="3" id="KW-0547">Nucleotide-binding</keyword>
<dbReference type="Pfam" id="PF00179">
    <property type="entry name" value="UQ_con"/>
    <property type="match status" value="1"/>
</dbReference>
<dbReference type="PROSITE" id="PS50127">
    <property type="entry name" value="UBC_2"/>
    <property type="match status" value="1"/>
</dbReference>
<sequence length="167" mass="18768">MASKRIYKELTECTTSPPPDMKVCLWNESDLHTWKVALAGPASSVYEGGNYAVLVTLPTDYPFKPPTVRILTRIYHPNVTNDNLGNICLSILKPENWKPATKVSAVLQAVRQLLVEPQPDDPLEARIADEYRNDRNEFEKNARQYVTRYARGPPVFGDAPPAAEKSK</sequence>
<dbReference type="SUPFAM" id="SSF54495">
    <property type="entry name" value="UBC-like"/>
    <property type="match status" value="1"/>
</dbReference>
<dbReference type="GO" id="GO:0061631">
    <property type="term" value="F:ubiquitin conjugating enzyme activity"/>
    <property type="evidence" value="ECO:0007669"/>
    <property type="project" value="UniProtKB-EC"/>
</dbReference>
<dbReference type="GeneID" id="39575714"/>
<dbReference type="AlphaFoldDB" id="A0A3N2PQE1"/>
<evidence type="ECO:0000256" key="3">
    <source>
        <dbReference type="ARBA" id="ARBA00022741"/>
    </source>
</evidence>
<keyword evidence="2" id="KW-0808">Transferase</keyword>
<evidence type="ECO:0000256" key="1">
    <source>
        <dbReference type="ARBA" id="ARBA00012486"/>
    </source>
</evidence>
<evidence type="ECO:0000256" key="4">
    <source>
        <dbReference type="ARBA" id="ARBA00022786"/>
    </source>
</evidence>
<dbReference type="EMBL" id="ML119058">
    <property type="protein sequence ID" value="ROT36684.1"/>
    <property type="molecule type" value="Genomic_DNA"/>
</dbReference>
<dbReference type="EC" id="2.3.2.23" evidence="1"/>
<dbReference type="FunFam" id="3.10.110.10:FF:000060">
    <property type="entry name" value="Ubiquitin conjugating enzyme (UbcB)"/>
    <property type="match status" value="1"/>
</dbReference>
<evidence type="ECO:0000256" key="2">
    <source>
        <dbReference type="ARBA" id="ARBA00022679"/>
    </source>
</evidence>
<keyword evidence="5" id="KW-0067">ATP-binding</keyword>
<dbReference type="OrthoDB" id="9978460at2759"/>
<evidence type="ECO:0000313" key="7">
    <source>
        <dbReference type="EMBL" id="ROT36684.1"/>
    </source>
</evidence>
<dbReference type="SMART" id="SM00212">
    <property type="entry name" value="UBCc"/>
    <property type="match status" value="1"/>
</dbReference>